<reference evidence="2 3" key="1">
    <citation type="submission" date="2019-05" db="EMBL/GenBank/DDBJ databases">
        <authorList>
            <person name="Pankratov T."/>
            <person name="Grouzdev D."/>
        </authorList>
    </citation>
    <scope>NUCLEOTIDE SEQUENCE [LARGE SCALE GENOMIC DNA]</scope>
    <source>
        <strain evidence="2 3">KEBCLARHB70R</strain>
    </source>
</reference>
<keyword evidence="3" id="KW-1185">Reference proteome</keyword>
<keyword evidence="1" id="KW-0472">Membrane</keyword>
<protein>
    <submittedName>
        <fullName evidence="2">Uncharacterized protein</fullName>
    </submittedName>
</protein>
<proteinExistence type="predicted"/>
<evidence type="ECO:0000256" key="1">
    <source>
        <dbReference type="SAM" id="Phobius"/>
    </source>
</evidence>
<sequence>MTTFVMNAATVSGTGLGTLVPASVSTASRQVAARFELASMRINEWALDHLLDAAGGFTLALLPFSFLAWTFITR</sequence>
<keyword evidence="1" id="KW-0812">Transmembrane</keyword>
<evidence type="ECO:0000313" key="2">
    <source>
        <dbReference type="EMBL" id="TLU72022.1"/>
    </source>
</evidence>
<organism evidence="2 3">
    <name type="scientific">Lichenicoccus roseus</name>
    <dbReference type="NCBI Taxonomy" id="2683649"/>
    <lineage>
        <taxon>Bacteria</taxon>
        <taxon>Pseudomonadati</taxon>
        <taxon>Pseudomonadota</taxon>
        <taxon>Alphaproteobacteria</taxon>
        <taxon>Acetobacterales</taxon>
        <taxon>Acetobacteraceae</taxon>
        <taxon>Lichenicoccus</taxon>
    </lineage>
</organism>
<dbReference type="EMBL" id="VCDI01000004">
    <property type="protein sequence ID" value="TLU72022.1"/>
    <property type="molecule type" value="Genomic_DNA"/>
</dbReference>
<keyword evidence="1" id="KW-1133">Transmembrane helix</keyword>
<gene>
    <name evidence="2" type="ORF">FE263_12870</name>
</gene>
<accession>A0A5R9J389</accession>
<evidence type="ECO:0000313" key="3">
    <source>
        <dbReference type="Proteomes" id="UP000305654"/>
    </source>
</evidence>
<feature type="transmembrane region" description="Helical" evidence="1">
    <location>
        <begin position="53"/>
        <end position="72"/>
    </location>
</feature>
<name>A0A5R9J389_9PROT</name>
<dbReference type="RefSeq" id="WP_138326430.1">
    <property type="nucleotide sequence ID" value="NZ_VCDI01000004.1"/>
</dbReference>
<dbReference type="AlphaFoldDB" id="A0A5R9J389"/>
<dbReference type="Proteomes" id="UP000305654">
    <property type="component" value="Unassembled WGS sequence"/>
</dbReference>
<comment type="caution">
    <text evidence="2">The sequence shown here is derived from an EMBL/GenBank/DDBJ whole genome shotgun (WGS) entry which is preliminary data.</text>
</comment>